<evidence type="ECO:0000256" key="4">
    <source>
        <dbReference type="ARBA" id="ARBA00022801"/>
    </source>
</evidence>
<evidence type="ECO:0000256" key="3">
    <source>
        <dbReference type="ARBA" id="ARBA00022723"/>
    </source>
</evidence>
<evidence type="ECO:0000259" key="8">
    <source>
        <dbReference type="Pfam" id="PF01551"/>
    </source>
</evidence>
<accession>A0AAU7X8S5</accession>
<dbReference type="PANTHER" id="PTHR21666">
    <property type="entry name" value="PEPTIDASE-RELATED"/>
    <property type="match status" value="1"/>
</dbReference>
<dbReference type="Gene3D" id="2.70.70.10">
    <property type="entry name" value="Glucose Permease (Domain IIA)"/>
    <property type="match status" value="1"/>
</dbReference>
<evidence type="ECO:0000313" key="9">
    <source>
        <dbReference type="EMBL" id="XBY44525.1"/>
    </source>
</evidence>
<gene>
    <name evidence="9" type="ORF">ABS361_21350</name>
</gene>
<sequence length="663" mass="72633">MHIGHRPAPDDTIDLGDEPPLLIDGGAAVFDRRALSLRWLAGTVLTGLTSAFLMGGALFVALDGRHTLAATPAEFIGPTGKPIEPIARVAGPNGVLAKADRLRMANEQFATRQVLNLSTMTRIGDKDMVRVRPFVRVNASLSLKKTDTQANIPPFNPLKVFADTDILPGRRVSTAKNPAFYDAMVEGEVALRTRDLPQDTAQFDTDIAMGSGEVERIVRDQARFLSDGSVQIAALPVSQDGRYEFKLGQPGLNSIMALRIVPENVSFYAKSDAEKAGQQQQLGLDEKIVTVDQRDSLRSILRDNAADDKMIGEITRALQKSFDLKQVEPGMRVRIGLAKIDDTGKPKPVRISIYNQTTHIGTVALDDIGSFVGAEEPGINDAVAAEDDDETNDGDTPTLYYSLYQTALDNQVPTRLIRDLVQIYSYDLDFNQRVKQGDSFEVFYSMGDDNDPNAPQEILYAGVNVKGQFKRYYRYRSPDDGTVDYYDEAGRSAKKFLVRKPMDGGILRSGFGGRRHPILGYYRMHTGVDWAYPHGTPVLASGNGTVESAGWKGGYGRYVRLQHNNGYETGYGHLSGFAKGIAPGVKVRQGQVIGYVGSTGMSTGPHLHYEVLINQAYVDPLRVKLPRGKELGGTMLADFRKERERIDALISKSTTPSKVAGAN</sequence>
<feature type="transmembrane region" description="Helical" evidence="7">
    <location>
        <begin position="39"/>
        <end position="62"/>
    </location>
</feature>
<evidence type="ECO:0000256" key="2">
    <source>
        <dbReference type="ARBA" id="ARBA00022670"/>
    </source>
</evidence>
<protein>
    <submittedName>
        <fullName evidence="9">M23 family metallopeptidase</fullName>
        <ecNumber evidence="9">3.4.24.-</ecNumber>
    </submittedName>
</protein>
<dbReference type="Gene3D" id="3.10.450.350">
    <property type="match status" value="1"/>
</dbReference>
<keyword evidence="4 9" id="KW-0378">Hydrolase</keyword>
<name>A0AAU7X8S5_9HYPH</name>
<keyword evidence="7" id="KW-0472">Membrane</keyword>
<dbReference type="AlphaFoldDB" id="A0AAU7X8S5"/>
<keyword evidence="7" id="KW-0812">Transmembrane</keyword>
<organism evidence="9">
    <name type="scientific">Methyloraptor flagellatus</name>
    <dbReference type="NCBI Taxonomy" id="3162530"/>
    <lineage>
        <taxon>Bacteria</taxon>
        <taxon>Pseudomonadati</taxon>
        <taxon>Pseudomonadota</taxon>
        <taxon>Alphaproteobacteria</taxon>
        <taxon>Hyphomicrobiales</taxon>
        <taxon>Ancalomicrobiaceae</taxon>
        <taxon>Methyloraptor</taxon>
    </lineage>
</organism>
<keyword evidence="5" id="KW-0862">Zinc</keyword>
<proteinExistence type="predicted"/>
<dbReference type="GO" id="GO:0046872">
    <property type="term" value="F:metal ion binding"/>
    <property type="evidence" value="ECO:0007669"/>
    <property type="project" value="UniProtKB-KW"/>
</dbReference>
<dbReference type="PANTHER" id="PTHR21666:SF288">
    <property type="entry name" value="CELL DIVISION PROTEIN YTFB"/>
    <property type="match status" value="1"/>
</dbReference>
<reference evidence="9" key="1">
    <citation type="submission" date="2024-06" db="EMBL/GenBank/DDBJ databases">
        <title>Methylostella associata gen. nov., sp. nov., a novel Ancalomicrobiaceae-affiliated facultatively methylotrophic bacteria that feed on methanotrophs of the genus Methylococcus.</title>
        <authorList>
            <person name="Saltykova V."/>
            <person name="Danilova O.V."/>
            <person name="Oshkin I.Y."/>
            <person name="Belova S.E."/>
            <person name="Pimenov N.V."/>
            <person name="Dedysh S.N."/>
        </authorList>
    </citation>
    <scope>NUCLEOTIDE SEQUENCE</scope>
    <source>
        <strain evidence="9">S20</strain>
    </source>
</reference>
<comment type="cofactor">
    <cofactor evidence="1">
        <name>Zn(2+)</name>
        <dbReference type="ChEBI" id="CHEBI:29105"/>
    </cofactor>
</comment>
<dbReference type="Pfam" id="PF01551">
    <property type="entry name" value="Peptidase_M23"/>
    <property type="match status" value="1"/>
</dbReference>
<evidence type="ECO:0000256" key="1">
    <source>
        <dbReference type="ARBA" id="ARBA00001947"/>
    </source>
</evidence>
<feature type="domain" description="M23ase beta-sheet core" evidence="8">
    <location>
        <begin position="523"/>
        <end position="620"/>
    </location>
</feature>
<dbReference type="GO" id="GO:0004222">
    <property type="term" value="F:metalloendopeptidase activity"/>
    <property type="evidence" value="ECO:0007669"/>
    <property type="project" value="TreeGrafter"/>
</dbReference>
<keyword evidence="7" id="KW-1133">Transmembrane helix</keyword>
<dbReference type="EC" id="3.4.24.-" evidence="9"/>
<evidence type="ECO:0000256" key="7">
    <source>
        <dbReference type="SAM" id="Phobius"/>
    </source>
</evidence>
<dbReference type="EMBL" id="CP158568">
    <property type="protein sequence ID" value="XBY44525.1"/>
    <property type="molecule type" value="Genomic_DNA"/>
</dbReference>
<dbReference type="InterPro" id="IPR011055">
    <property type="entry name" value="Dup_hybrid_motif"/>
</dbReference>
<dbReference type="CDD" id="cd12797">
    <property type="entry name" value="M23_peptidase"/>
    <property type="match status" value="1"/>
</dbReference>
<dbReference type="InterPro" id="IPR016047">
    <property type="entry name" value="M23ase_b-sheet_dom"/>
</dbReference>
<keyword evidence="3" id="KW-0479">Metal-binding</keyword>
<dbReference type="KEGG" id="mflg:ABS361_21350"/>
<dbReference type="GO" id="GO:0006508">
    <property type="term" value="P:proteolysis"/>
    <property type="evidence" value="ECO:0007669"/>
    <property type="project" value="UniProtKB-KW"/>
</dbReference>
<dbReference type="InterPro" id="IPR050570">
    <property type="entry name" value="Cell_wall_metabolism_enzyme"/>
</dbReference>
<keyword evidence="2" id="KW-0645">Protease</keyword>
<dbReference type="RefSeq" id="WP_407049618.1">
    <property type="nucleotide sequence ID" value="NZ_CP158568.1"/>
</dbReference>
<evidence type="ECO:0000256" key="5">
    <source>
        <dbReference type="ARBA" id="ARBA00022833"/>
    </source>
</evidence>
<keyword evidence="6" id="KW-0482">Metalloprotease</keyword>
<dbReference type="SUPFAM" id="SSF51261">
    <property type="entry name" value="Duplicated hybrid motif"/>
    <property type="match status" value="1"/>
</dbReference>
<evidence type="ECO:0000256" key="6">
    <source>
        <dbReference type="ARBA" id="ARBA00023049"/>
    </source>
</evidence>